<dbReference type="RefSeq" id="XP_009064072.1">
    <property type="nucleotide sequence ID" value="XM_009065824.1"/>
</dbReference>
<dbReference type="Proteomes" id="UP000030746">
    <property type="component" value="Unassembled WGS sequence"/>
</dbReference>
<dbReference type="GO" id="GO:0005525">
    <property type="term" value="F:GTP binding"/>
    <property type="evidence" value="ECO:0007669"/>
    <property type="project" value="UniProtKB-KW"/>
</dbReference>
<evidence type="ECO:0000259" key="5">
    <source>
        <dbReference type="PROSITE" id="PS51720"/>
    </source>
</evidence>
<accession>V3Z3F2</accession>
<feature type="domain" description="AIG1-type G" evidence="5">
    <location>
        <begin position="1"/>
        <end position="204"/>
    </location>
</feature>
<evidence type="ECO:0000256" key="1">
    <source>
        <dbReference type="ARBA" id="ARBA00008535"/>
    </source>
</evidence>
<comment type="similarity">
    <text evidence="1">Belongs to the TRAFAC class TrmE-Era-EngA-EngB-Septin-like GTPase superfamily. AIG1/Toc34/Toc159-like paraseptin GTPase family. IAN subfamily.</text>
</comment>
<reference evidence="6 7" key="1">
    <citation type="journal article" date="2013" name="Nature">
        <title>Insights into bilaterian evolution from three spiralian genomes.</title>
        <authorList>
            <person name="Simakov O."/>
            <person name="Marletaz F."/>
            <person name="Cho S.J."/>
            <person name="Edsinger-Gonzales E."/>
            <person name="Havlak P."/>
            <person name="Hellsten U."/>
            <person name="Kuo D.H."/>
            <person name="Larsson T."/>
            <person name="Lv J."/>
            <person name="Arendt D."/>
            <person name="Savage R."/>
            <person name="Osoegawa K."/>
            <person name="de Jong P."/>
            <person name="Grimwood J."/>
            <person name="Chapman J.A."/>
            <person name="Shapiro H."/>
            <person name="Aerts A."/>
            <person name="Otillar R.P."/>
            <person name="Terry A.Y."/>
            <person name="Boore J.L."/>
            <person name="Grigoriev I.V."/>
            <person name="Lindberg D.R."/>
            <person name="Seaver E.C."/>
            <person name="Weisblat D.A."/>
            <person name="Putnam N.H."/>
            <person name="Rokhsar D.S."/>
        </authorList>
    </citation>
    <scope>NUCLEOTIDE SEQUENCE [LARGE SCALE GENOMIC DNA]</scope>
</reference>
<dbReference type="PROSITE" id="PS51720">
    <property type="entry name" value="G_AIG1"/>
    <property type="match status" value="1"/>
</dbReference>
<dbReference type="EMBL" id="KB203301">
    <property type="protein sequence ID" value="ESO85153.1"/>
    <property type="molecule type" value="Genomic_DNA"/>
</dbReference>
<keyword evidence="3" id="KW-0342">GTP-binding</keyword>
<name>V3Z3F2_LOTGI</name>
<feature type="non-terminal residue" evidence="6">
    <location>
        <position position="229"/>
    </location>
</feature>
<dbReference type="PANTHER" id="PTHR10903:SF184">
    <property type="entry name" value="GTP-BINDING PROTEIN A"/>
    <property type="match status" value="1"/>
</dbReference>
<keyword evidence="7" id="KW-1185">Reference proteome</keyword>
<proteinExistence type="inferred from homology"/>
<dbReference type="OMA" id="CGGQVCA"/>
<dbReference type="InterPro" id="IPR006703">
    <property type="entry name" value="G_AIG1"/>
</dbReference>
<dbReference type="PANTHER" id="PTHR10903">
    <property type="entry name" value="GTPASE, IMAP FAMILY MEMBER-RELATED"/>
    <property type="match status" value="1"/>
</dbReference>
<dbReference type="InterPro" id="IPR027417">
    <property type="entry name" value="P-loop_NTPase"/>
</dbReference>
<dbReference type="Gene3D" id="3.40.50.300">
    <property type="entry name" value="P-loop containing nucleotide triphosphate hydrolases"/>
    <property type="match status" value="1"/>
</dbReference>
<dbReference type="FunFam" id="3.40.50.300:FF:000366">
    <property type="entry name" value="GTPase, IMAP family member 2"/>
    <property type="match status" value="1"/>
</dbReference>
<evidence type="ECO:0000313" key="6">
    <source>
        <dbReference type="EMBL" id="ESO85153.1"/>
    </source>
</evidence>
<feature type="compositionally biased region" description="Low complexity" evidence="4">
    <location>
        <begin position="203"/>
        <end position="214"/>
    </location>
</feature>
<organism evidence="6 7">
    <name type="scientific">Lottia gigantea</name>
    <name type="common">Giant owl limpet</name>
    <dbReference type="NCBI Taxonomy" id="225164"/>
    <lineage>
        <taxon>Eukaryota</taxon>
        <taxon>Metazoa</taxon>
        <taxon>Spiralia</taxon>
        <taxon>Lophotrochozoa</taxon>
        <taxon>Mollusca</taxon>
        <taxon>Gastropoda</taxon>
        <taxon>Patellogastropoda</taxon>
        <taxon>Lottioidea</taxon>
        <taxon>Lottiidae</taxon>
        <taxon>Lottia</taxon>
    </lineage>
</organism>
<evidence type="ECO:0000256" key="3">
    <source>
        <dbReference type="ARBA" id="ARBA00023134"/>
    </source>
</evidence>
<dbReference type="GeneID" id="20245158"/>
<dbReference type="OrthoDB" id="6096065at2759"/>
<dbReference type="InterPro" id="IPR045058">
    <property type="entry name" value="GIMA/IAN/Toc"/>
</dbReference>
<dbReference type="Pfam" id="PF04548">
    <property type="entry name" value="AIG1"/>
    <property type="match status" value="1"/>
</dbReference>
<evidence type="ECO:0000313" key="7">
    <source>
        <dbReference type="Proteomes" id="UP000030746"/>
    </source>
</evidence>
<dbReference type="CTD" id="20245158"/>
<dbReference type="AlphaFoldDB" id="V3Z3F2"/>
<evidence type="ECO:0000256" key="2">
    <source>
        <dbReference type="ARBA" id="ARBA00022741"/>
    </source>
</evidence>
<keyword evidence="2" id="KW-0547">Nucleotide-binding</keyword>
<dbReference type="KEGG" id="lgi:LOTGIDRAFT_195901"/>
<feature type="region of interest" description="Disordered" evidence="4">
    <location>
        <begin position="203"/>
        <end position="229"/>
    </location>
</feature>
<dbReference type="STRING" id="225164.V3Z3F2"/>
<dbReference type="SUPFAM" id="SSF52540">
    <property type="entry name" value="P-loop containing nucleoside triphosphate hydrolases"/>
    <property type="match status" value="1"/>
</dbReference>
<dbReference type="HOGENOM" id="CLU_010468_3_3_1"/>
<gene>
    <name evidence="6" type="ORF">LOTGIDRAFT_195901</name>
</gene>
<sequence>MVIRMVLVGETGTGKSSTGNSILAQNVFPVSTKGTPTTRTCAAGETTRFGTKFVIVDTPSYFDGNDIDAEIKKSIKRCVELAHPGPQVFLFVFSCSSRFCENDTCVIDWFKEFFGEEIYKHAVIVFTSKNSKLCKGSISKFVRGSASELRNLIELCGNRIVAIDNASPSELNDVDIRNLISIVVDLVNDRNLNHLDFDTVNNNSSPVENNSERNSMTRSGSITDDKFVL</sequence>
<protein>
    <recommendedName>
        <fullName evidence="5">AIG1-type G domain-containing protein</fullName>
    </recommendedName>
</protein>
<evidence type="ECO:0000256" key="4">
    <source>
        <dbReference type="SAM" id="MobiDB-lite"/>
    </source>
</evidence>